<reference evidence="4" key="2">
    <citation type="submission" date="2020-09" db="EMBL/GenBank/DDBJ databases">
        <authorList>
            <person name="Wu Z."/>
        </authorList>
    </citation>
    <scope>NUCLEOTIDE SEQUENCE</scope>
    <source>
        <strain evidence="4">SC17</strain>
    </source>
</reference>
<keyword evidence="1" id="KW-0697">Rotamase</keyword>
<proteinExistence type="predicted"/>
<dbReference type="AlphaFoldDB" id="A0A8J6QE77"/>
<dbReference type="InterPro" id="IPR046357">
    <property type="entry name" value="PPIase_dom_sf"/>
</dbReference>
<keyword evidence="2" id="KW-0732">Signal</keyword>
<evidence type="ECO:0000259" key="3">
    <source>
        <dbReference type="PROSITE" id="PS50198"/>
    </source>
</evidence>
<dbReference type="Gene3D" id="3.10.50.40">
    <property type="match status" value="1"/>
</dbReference>
<protein>
    <submittedName>
        <fullName evidence="4">Peptidylprolyl isomerase</fullName>
    </submittedName>
</protein>
<evidence type="ECO:0000313" key="5">
    <source>
        <dbReference type="Proteomes" id="UP000602057"/>
    </source>
</evidence>
<evidence type="ECO:0000313" key="4">
    <source>
        <dbReference type="EMBL" id="MBD0835370.1"/>
    </source>
</evidence>
<dbReference type="Pfam" id="PF13616">
    <property type="entry name" value="Rotamase_3"/>
    <property type="match status" value="1"/>
</dbReference>
<dbReference type="InterPro" id="IPR000297">
    <property type="entry name" value="PPIase_PpiC"/>
</dbReference>
<feature type="domain" description="PpiC" evidence="3">
    <location>
        <begin position="94"/>
        <end position="194"/>
    </location>
</feature>
<keyword evidence="1 4" id="KW-0413">Isomerase</keyword>
<keyword evidence="5" id="KW-1185">Reference proteome</keyword>
<reference evidence="4" key="1">
    <citation type="journal article" date="2013" name="Int. J. Syst. Evol. Microbiol.">
        <title>Aestuariibaculum suncheonense gen. nov., sp. nov., a marine bacterium of the family Flavobacteriaceae isolated from a tidal flat and emended descriptions of the genera Gaetbulibacter and Tamlana.</title>
        <authorList>
            <person name="Jeong S.H."/>
            <person name="Park M.S."/>
            <person name="Jin H.M."/>
            <person name="Lee K."/>
            <person name="Park W."/>
            <person name="Jeon C.O."/>
        </authorList>
    </citation>
    <scope>NUCLEOTIDE SEQUENCE</scope>
    <source>
        <strain evidence="4">SC17</strain>
    </source>
</reference>
<feature type="signal peptide" evidence="2">
    <location>
        <begin position="1"/>
        <end position="19"/>
    </location>
</feature>
<dbReference type="SUPFAM" id="SSF54534">
    <property type="entry name" value="FKBP-like"/>
    <property type="match status" value="1"/>
</dbReference>
<name>A0A8J6QE77_9FLAO</name>
<dbReference type="GO" id="GO:0003755">
    <property type="term" value="F:peptidyl-prolyl cis-trans isomerase activity"/>
    <property type="evidence" value="ECO:0007669"/>
    <property type="project" value="UniProtKB-KW"/>
</dbReference>
<dbReference type="PROSITE" id="PS50198">
    <property type="entry name" value="PPIC_PPIASE_2"/>
    <property type="match status" value="1"/>
</dbReference>
<dbReference type="EMBL" id="JACVXC010000002">
    <property type="protein sequence ID" value="MBD0835370.1"/>
    <property type="molecule type" value="Genomic_DNA"/>
</dbReference>
<evidence type="ECO:0000256" key="1">
    <source>
        <dbReference type="PROSITE-ProRule" id="PRU00278"/>
    </source>
</evidence>
<evidence type="ECO:0000256" key="2">
    <source>
        <dbReference type="SAM" id="SignalP"/>
    </source>
</evidence>
<comment type="caution">
    <text evidence="4">The sequence shown here is derived from an EMBL/GenBank/DDBJ whole genome shotgun (WGS) entry which is preliminary data.</text>
</comment>
<dbReference type="Proteomes" id="UP000602057">
    <property type="component" value="Unassembled WGS sequence"/>
</dbReference>
<feature type="chain" id="PRO_5035181724" evidence="2">
    <location>
        <begin position="20"/>
        <end position="212"/>
    </location>
</feature>
<gene>
    <name evidence="4" type="ORF">ICJ84_07985</name>
</gene>
<sequence length="212" mass="24373">MIKKLLTYSLFCFTVSALAQTATEDDLIAIESTKQVDSFLQTKKHKGNKIVVFNEEKHKTILAKELFSMSRGAVKTKENEFEKTFYKVLEKNKTPYYRVSYIYLDGNKLSESDIINLRSEIIKKYNNGIPFSYLAKQYSMDDYAKKGGDLGWFTEGKMPMIFETEVINGGHGLEDIFSIDIPENNAYYLVLQTHEPKHIAEIKVLKIVEAIN</sequence>
<accession>A0A8J6QE77</accession>
<organism evidence="4 5">
    <name type="scientific">Aestuariibaculum suncheonense</name>
    <dbReference type="NCBI Taxonomy" id="1028745"/>
    <lineage>
        <taxon>Bacteria</taxon>
        <taxon>Pseudomonadati</taxon>
        <taxon>Bacteroidota</taxon>
        <taxon>Flavobacteriia</taxon>
        <taxon>Flavobacteriales</taxon>
        <taxon>Flavobacteriaceae</taxon>
    </lineage>
</organism>
<dbReference type="RefSeq" id="WP_188215847.1">
    <property type="nucleotide sequence ID" value="NZ_BAABGH010000010.1"/>
</dbReference>